<feature type="transmembrane region" description="Helical" evidence="1">
    <location>
        <begin position="123"/>
        <end position="153"/>
    </location>
</feature>
<evidence type="ECO:0000313" key="3">
    <source>
        <dbReference type="Proteomes" id="UP000526307"/>
    </source>
</evidence>
<feature type="transmembrane region" description="Helical" evidence="1">
    <location>
        <begin position="220"/>
        <end position="245"/>
    </location>
</feature>
<dbReference type="InterPro" id="IPR010380">
    <property type="entry name" value="DUF975"/>
</dbReference>
<organism evidence="2 3">
    <name type="scientific">Mogibacterium timidum</name>
    <dbReference type="NCBI Taxonomy" id="35519"/>
    <lineage>
        <taxon>Bacteria</taxon>
        <taxon>Bacillati</taxon>
        <taxon>Bacillota</taxon>
        <taxon>Clostridia</taxon>
        <taxon>Peptostreptococcales</taxon>
        <taxon>Anaerovoracaceae</taxon>
        <taxon>Mogibacterium</taxon>
    </lineage>
</organism>
<dbReference type="Pfam" id="PF06161">
    <property type="entry name" value="DUF975"/>
    <property type="match status" value="1"/>
</dbReference>
<comment type="caution">
    <text evidence="2">The sequence shown here is derived from an EMBL/GenBank/DDBJ whole genome shotgun (WGS) entry which is preliminary data.</text>
</comment>
<keyword evidence="1" id="KW-1133">Transmembrane helix</keyword>
<dbReference type="PANTHER" id="PTHR40076">
    <property type="entry name" value="MEMBRANE PROTEIN-RELATED"/>
    <property type="match status" value="1"/>
</dbReference>
<dbReference type="RefSeq" id="WP_009644164.1">
    <property type="nucleotide sequence ID" value="NZ_CAJPUB010000017.1"/>
</dbReference>
<protein>
    <submittedName>
        <fullName evidence="2">DUF975 family protein</fullName>
    </submittedName>
</protein>
<dbReference type="Proteomes" id="UP000526307">
    <property type="component" value="Unassembled WGS sequence"/>
</dbReference>
<dbReference type="AlphaFoldDB" id="A0A7Y8VSY0"/>
<keyword evidence="1" id="KW-0812">Transmembrane</keyword>
<dbReference type="PANTHER" id="PTHR40076:SF1">
    <property type="entry name" value="MEMBRANE PROTEIN"/>
    <property type="match status" value="1"/>
</dbReference>
<accession>A0A7Y8VSY0</accession>
<dbReference type="EMBL" id="JABXYR010000002">
    <property type="protein sequence ID" value="NWO24056.1"/>
    <property type="molecule type" value="Genomic_DNA"/>
</dbReference>
<name>A0A7Y8VSY0_9FIRM</name>
<keyword evidence="3" id="KW-1185">Reference proteome</keyword>
<keyword evidence="1" id="KW-0472">Membrane</keyword>
<gene>
    <name evidence="2" type="ORF">HW270_08350</name>
</gene>
<reference evidence="2 3" key="1">
    <citation type="submission" date="2020-06" db="EMBL/GenBank/DDBJ databases">
        <title>Mogibacterium timidum strain W9173 genomic sequence.</title>
        <authorList>
            <person name="Wade W.G."/>
            <person name="Johnston C.D."/>
            <person name="Chen T."/>
            <person name="Dewhirst F.E."/>
        </authorList>
    </citation>
    <scope>NUCLEOTIDE SEQUENCE [LARGE SCALE GENOMIC DNA]</scope>
    <source>
        <strain evidence="2 3">W9173</strain>
    </source>
</reference>
<proteinExistence type="predicted"/>
<feature type="transmembrane region" description="Helical" evidence="1">
    <location>
        <begin position="75"/>
        <end position="96"/>
    </location>
</feature>
<sequence length="282" mass="32419">MPENNNKNYIVNEDLGELRYLSAMHMKNTVAQFMVGIIMLYMFTNLVPDVLGFFMPKSYFSVIPTEIDPKLLKKFVVDYPFASFVYTIAFGGMFTLGRSLYMLRYLRNKECDYPSILDGARHIFSATLLFIVQLAIIAAFATLFVVPGVYAFYTYRQSFLIMAEDPSKGVFKCLAESRRLMAGNRMRQFQLDFTYIPLIIIANVPAILFGYVGMPDLGMYTNLIVILIRFILQIPVFYAMGNLFFGQAVFYELMVSKGFSNFIYKGEDVFRAGVRARLQDRE</sequence>
<feature type="transmembrane region" description="Helical" evidence="1">
    <location>
        <begin position="30"/>
        <end position="54"/>
    </location>
</feature>
<evidence type="ECO:0000313" key="2">
    <source>
        <dbReference type="EMBL" id="NWO24056.1"/>
    </source>
</evidence>
<evidence type="ECO:0000256" key="1">
    <source>
        <dbReference type="SAM" id="Phobius"/>
    </source>
</evidence>
<feature type="transmembrane region" description="Helical" evidence="1">
    <location>
        <begin position="193"/>
        <end position="214"/>
    </location>
</feature>